<dbReference type="SUPFAM" id="SSF53335">
    <property type="entry name" value="S-adenosyl-L-methionine-dependent methyltransferases"/>
    <property type="match status" value="1"/>
</dbReference>
<keyword evidence="1" id="KW-0808">Transferase</keyword>
<accession>A0ABN3EUN0</accession>
<dbReference type="PANTHER" id="PTHR43861:SF3">
    <property type="entry name" value="PUTATIVE (AFU_ORTHOLOGUE AFUA_2G14390)-RELATED"/>
    <property type="match status" value="1"/>
</dbReference>
<dbReference type="InterPro" id="IPR029063">
    <property type="entry name" value="SAM-dependent_MTases_sf"/>
</dbReference>
<evidence type="ECO:0000259" key="2">
    <source>
        <dbReference type="Pfam" id="PF13649"/>
    </source>
</evidence>
<dbReference type="CDD" id="cd02440">
    <property type="entry name" value="AdoMet_MTases"/>
    <property type="match status" value="1"/>
</dbReference>
<feature type="domain" description="Methyltransferase" evidence="2">
    <location>
        <begin position="38"/>
        <end position="133"/>
    </location>
</feature>
<reference evidence="4" key="1">
    <citation type="journal article" date="2019" name="Int. J. Syst. Evol. Microbiol.">
        <title>The Global Catalogue of Microorganisms (GCM) 10K type strain sequencing project: providing services to taxonomists for standard genome sequencing and annotation.</title>
        <authorList>
            <consortium name="The Broad Institute Genomics Platform"/>
            <consortium name="The Broad Institute Genome Sequencing Center for Infectious Disease"/>
            <person name="Wu L."/>
            <person name="Ma J."/>
        </authorList>
    </citation>
    <scope>NUCLEOTIDE SEQUENCE [LARGE SCALE GENOMIC DNA]</scope>
    <source>
        <strain evidence="4">JCM 7356</strain>
    </source>
</reference>
<dbReference type="RefSeq" id="WP_344640394.1">
    <property type="nucleotide sequence ID" value="NZ_BAAATR010000044.1"/>
</dbReference>
<evidence type="ECO:0000256" key="1">
    <source>
        <dbReference type="ARBA" id="ARBA00022679"/>
    </source>
</evidence>
<dbReference type="Gene3D" id="3.40.50.150">
    <property type="entry name" value="Vaccinia Virus protein VP39"/>
    <property type="match status" value="1"/>
</dbReference>
<organism evidence="3 4">
    <name type="scientific">Kitasatospora cystarginea</name>
    <dbReference type="NCBI Taxonomy" id="58350"/>
    <lineage>
        <taxon>Bacteria</taxon>
        <taxon>Bacillati</taxon>
        <taxon>Actinomycetota</taxon>
        <taxon>Actinomycetes</taxon>
        <taxon>Kitasatosporales</taxon>
        <taxon>Streptomycetaceae</taxon>
        <taxon>Kitasatospora</taxon>
    </lineage>
</organism>
<comment type="caution">
    <text evidence="3">The sequence shown here is derived from an EMBL/GenBank/DDBJ whole genome shotgun (WGS) entry which is preliminary data.</text>
</comment>
<dbReference type="InterPro" id="IPR041698">
    <property type="entry name" value="Methyltransf_25"/>
</dbReference>
<name>A0ABN3EUN0_9ACTN</name>
<dbReference type="Pfam" id="PF13649">
    <property type="entry name" value="Methyltransf_25"/>
    <property type="match status" value="1"/>
</dbReference>
<dbReference type="EMBL" id="BAAATR010000044">
    <property type="protein sequence ID" value="GAA2272222.1"/>
    <property type="molecule type" value="Genomic_DNA"/>
</dbReference>
<protein>
    <recommendedName>
        <fullName evidence="2">Methyltransferase domain-containing protein</fullName>
    </recommendedName>
</protein>
<evidence type="ECO:0000313" key="4">
    <source>
        <dbReference type="Proteomes" id="UP001500305"/>
    </source>
</evidence>
<evidence type="ECO:0000313" key="3">
    <source>
        <dbReference type="EMBL" id="GAA2272222.1"/>
    </source>
</evidence>
<sequence>MESQDWDQRYDSAELVWGSEPNRWVRKECQGLPPGRALDLAAGEGRNTLWLATLGWRVTAVDFSPVALERGRRLAERLPPVVAARVTFAEVDVRDYLPEPGGHDLVLIAYLHLFAEQRRTVLRRAAEALAPGGTLLVVGHDTTNLTEGSGGPADLAVLFTPDDILADLADRRLRVVRAERVRRPAGAAHGATAEAIDALVRLERPRGWSGP</sequence>
<dbReference type="Proteomes" id="UP001500305">
    <property type="component" value="Unassembled WGS sequence"/>
</dbReference>
<dbReference type="PANTHER" id="PTHR43861">
    <property type="entry name" value="TRANS-ACONITATE 2-METHYLTRANSFERASE-RELATED"/>
    <property type="match status" value="1"/>
</dbReference>
<proteinExistence type="predicted"/>
<gene>
    <name evidence="3" type="ORF">GCM10010430_67770</name>
</gene>
<keyword evidence="4" id="KW-1185">Reference proteome</keyword>